<dbReference type="Pfam" id="PF02423">
    <property type="entry name" value="OCD_Mu_crystall"/>
    <property type="match status" value="1"/>
</dbReference>
<dbReference type="Proteomes" id="UP000541535">
    <property type="component" value="Unassembled WGS sequence"/>
</dbReference>
<name>A0A7W5FRV4_9BURK</name>
<dbReference type="Gene3D" id="3.40.50.720">
    <property type="entry name" value="NAD(P)-binding Rossmann-like Domain"/>
    <property type="match status" value="1"/>
</dbReference>
<keyword evidence="1" id="KW-0456">Lyase</keyword>
<comment type="caution">
    <text evidence="1">The sequence shown here is derived from an EMBL/GenBank/DDBJ whole genome shotgun (WGS) entry which is preliminary data.</text>
</comment>
<reference evidence="1 2" key="1">
    <citation type="submission" date="2020-08" db="EMBL/GenBank/DDBJ databases">
        <title>Genomic Encyclopedia of Type Strains, Phase III (KMG-III): the genomes of soil and plant-associated and newly described type strains.</title>
        <authorList>
            <person name="Whitman W."/>
        </authorList>
    </citation>
    <scope>NUCLEOTIDE SEQUENCE [LARGE SCALE GENOMIC DNA]</scope>
    <source>
        <strain evidence="1 2">CECT 8897</strain>
    </source>
</reference>
<proteinExistence type="predicted"/>
<dbReference type="SUPFAM" id="SSF51735">
    <property type="entry name" value="NAD(P)-binding Rossmann-fold domains"/>
    <property type="match status" value="1"/>
</dbReference>
<sequence>MRILNSKDVRALVTMADAVAALREGYRASVAEPALVPARTIISPPGSHAYLGAMPAFGGSARKFTVKVAALHLHEQEAASMHSLVTVQDGATGQFQALIEGNSLTALRTGATAALVTDLLAPADADTVAIIGSGAQALTQLEAMCAVRPIRRAQIYSRHGANVQAFIERCAAVKGIACELLAAPSLRHALEGAAIICTATTSETPLIEAGDLLARCHINAVGNHTDDSIEVGRSVLDQAFLAVEERAAAIREAGEFNHRAAEIGELLNQAKPPAPSGHSVFVSVGTAFQDLCIATLIQQRADQAQAGQLIEFA</sequence>
<dbReference type="PIRSF" id="PIRSF001439">
    <property type="entry name" value="CryM"/>
    <property type="match status" value="1"/>
</dbReference>
<evidence type="ECO:0000313" key="2">
    <source>
        <dbReference type="Proteomes" id="UP000541535"/>
    </source>
</evidence>
<dbReference type="PANTHER" id="PTHR13812">
    <property type="entry name" value="KETIMINE REDUCTASE MU-CRYSTALLIN"/>
    <property type="match status" value="1"/>
</dbReference>
<keyword evidence="2" id="KW-1185">Reference proteome</keyword>
<dbReference type="RefSeq" id="WP_183439108.1">
    <property type="nucleotide sequence ID" value="NZ_JACHXD010000001.1"/>
</dbReference>
<dbReference type="PANTHER" id="PTHR13812:SF19">
    <property type="entry name" value="KETIMINE REDUCTASE MU-CRYSTALLIN"/>
    <property type="match status" value="1"/>
</dbReference>
<dbReference type="EC" id="4.3.1.12" evidence="1"/>
<dbReference type="InterPro" id="IPR036291">
    <property type="entry name" value="NAD(P)-bd_dom_sf"/>
</dbReference>
<dbReference type="InterPro" id="IPR023401">
    <property type="entry name" value="ODC_N"/>
</dbReference>
<protein>
    <submittedName>
        <fullName evidence="1">Ornithine cyclodeaminase</fullName>
        <ecNumber evidence="1">4.3.1.12</ecNumber>
    </submittedName>
</protein>
<evidence type="ECO:0000313" key="1">
    <source>
        <dbReference type="EMBL" id="MBB3117109.1"/>
    </source>
</evidence>
<dbReference type="EMBL" id="JACHXD010000001">
    <property type="protein sequence ID" value="MBB3117109.1"/>
    <property type="molecule type" value="Genomic_DNA"/>
</dbReference>
<dbReference type="Gene3D" id="3.30.1780.10">
    <property type="entry name" value="ornithine cyclodeaminase, domain 1"/>
    <property type="match status" value="1"/>
</dbReference>
<organism evidence="1 2">
    <name type="scientific">Pseudoduganella violacea</name>
    <dbReference type="NCBI Taxonomy" id="1715466"/>
    <lineage>
        <taxon>Bacteria</taxon>
        <taxon>Pseudomonadati</taxon>
        <taxon>Pseudomonadota</taxon>
        <taxon>Betaproteobacteria</taxon>
        <taxon>Burkholderiales</taxon>
        <taxon>Oxalobacteraceae</taxon>
        <taxon>Telluria group</taxon>
        <taxon>Pseudoduganella</taxon>
    </lineage>
</organism>
<dbReference type="GO" id="GO:0005737">
    <property type="term" value="C:cytoplasm"/>
    <property type="evidence" value="ECO:0007669"/>
    <property type="project" value="TreeGrafter"/>
</dbReference>
<dbReference type="InterPro" id="IPR003462">
    <property type="entry name" value="ODC_Mu_crystall"/>
</dbReference>
<accession>A0A7W5FRV4</accession>
<dbReference type="GO" id="GO:0008473">
    <property type="term" value="F:ornithine cyclodeaminase activity"/>
    <property type="evidence" value="ECO:0007669"/>
    <property type="project" value="UniProtKB-EC"/>
</dbReference>
<gene>
    <name evidence="1" type="ORF">FHS03_000128</name>
</gene>
<dbReference type="AlphaFoldDB" id="A0A7W5FRV4"/>